<reference evidence="1" key="1">
    <citation type="journal article" date="2014" name="Front. Microbiol.">
        <title>High frequency of phylogenetically diverse reductive dehalogenase-homologous genes in deep subseafloor sedimentary metagenomes.</title>
        <authorList>
            <person name="Kawai M."/>
            <person name="Futagami T."/>
            <person name="Toyoda A."/>
            <person name="Takaki Y."/>
            <person name="Nishi S."/>
            <person name="Hori S."/>
            <person name="Arai W."/>
            <person name="Tsubouchi T."/>
            <person name="Morono Y."/>
            <person name="Uchiyama I."/>
            <person name="Ito T."/>
            <person name="Fujiyama A."/>
            <person name="Inagaki F."/>
            <person name="Takami H."/>
        </authorList>
    </citation>
    <scope>NUCLEOTIDE SEQUENCE</scope>
    <source>
        <strain evidence="1">Expedition CK06-06</strain>
    </source>
</reference>
<gene>
    <name evidence="1" type="ORF">S06H3_52028</name>
</gene>
<sequence length="58" mass="6727">KSAKLWSGSVNVIVMDWKRLFCRIFGHKPKSGFAGEWVTTCERCDAFIDKNGEWTYPE</sequence>
<protein>
    <submittedName>
        <fullName evidence="1">Uncharacterized protein</fullName>
    </submittedName>
</protein>
<comment type="caution">
    <text evidence="1">The sequence shown here is derived from an EMBL/GenBank/DDBJ whole genome shotgun (WGS) entry which is preliminary data.</text>
</comment>
<dbReference type="InterPro" id="IPR012455">
    <property type="entry name" value="DUF1660"/>
</dbReference>
<dbReference type="EMBL" id="BARV01033058">
    <property type="protein sequence ID" value="GAI41049.1"/>
    <property type="molecule type" value="Genomic_DNA"/>
</dbReference>
<dbReference type="AlphaFoldDB" id="X1QCQ5"/>
<proteinExistence type="predicted"/>
<accession>X1QCQ5</accession>
<feature type="non-terminal residue" evidence="1">
    <location>
        <position position="1"/>
    </location>
</feature>
<name>X1QCQ5_9ZZZZ</name>
<evidence type="ECO:0000313" key="1">
    <source>
        <dbReference type="EMBL" id="GAI41049.1"/>
    </source>
</evidence>
<organism evidence="1">
    <name type="scientific">marine sediment metagenome</name>
    <dbReference type="NCBI Taxonomy" id="412755"/>
    <lineage>
        <taxon>unclassified sequences</taxon>
        <taxon>metagenomes</taxon>
        <taxon>ecological metagenomes</taxon>
    </lineage>
</organism>
<dbReference type="Pfam" id="PF07874">
    <property type="entry name" value="DUF1660"/>
    <property type="match status" value="1"/>
</dbReference>